<gene>
    <name evidence="2" type="ORF">EVAR_29404_1</name>
</gene>
<protein>
    <submittedName>
        <fullName evidence="2">Uncharacterized protein</fullName>
    </submittedName>
</protein>
<evidence type="ECO:0000256" key="1">
    <source>
        <dbReference type="SAM" id="MobiDB-lite"/>
    </source>
</evidence>
<name>A0A4C1VV16_EUMVA</name>
<feature type="region of interest" description="Disordered" evidence="1">
    <location>
        <begin position="1"/>
        <end position="24"/>
    </location>
</feature>
<evidence type="ECO:0000313" key="2">
    <source>
        <dbReference type="EMBL" id="GBP42049.1"/>
    </source>
</evidence>
<accession>A0A4C1VV16</accession>
<sequence length="192" mass="21194">MLPSPPAQAASAGTRAAGKGRRDGGGGLAGGGWIAWEFPWRRAHACPRGAQVLNQFASERTAYASKLMKAHSSDGAIFGYFIILGYGYCLRIRVGSFLFFYPCKGEGEEKPVMGSPCARVHGQWVRELAAALPRRRNRARARRADGTVNRSVSPVRTQTWHNCRRAINTARHHTHTRTRGKPDTSERGLKEH</sequence>
<dbReference type="Proteomes" id="UP000299102">
    <property type="component" value="Unassembled WGS sequence"/>
</dbReference>
<feature type="compositionally biased region" description="Basic residues" evidence="1">
    <location>
        <begin position="170"/>
        <end position="179"/>
    </location>
</feature>
<keyword evidence="3" id="KW-1185">Reference proteome</keyword>
<reference evidence="2 3" key="1">
    <citation type="journal article" date="2019" name="Commun. Biol.">
        <title>The bagworm genome reveals a unique fibroin gene that provides high tensile strength.</title>
        <authorList>
            <person name="Kono N."/>
            <person name="Nakamura H."/>
            <person name="Ohtoshi R."/>
            <person name="Tomita M."/>
            <person name="Numata K."/>
            <person name="Arakawa K."/>
        </authorList>
    </citation>
    <scope>NUCLEOTIDE SEQUENCE [LARGE SCALE GENOMIC DNA]</scope>
</reference>
<proteinExistence type="predicted"/>
<evidence type="ECO:0000313" key="3">
    <source>
        <dbReference type="Proteomes" id="UP000299102"/>
    </source>
</evidence>
<comment type="caution">
    <text evidence="2">The sequence shown here is derived from an EMBL/GenBank/DDBJ whole genome shotgun (WGS) entry which is preliminary data.</text>
</comment>
<organism evidence="2 3">
    <name type="scientific">Eumeta variegata</name>
    <name type="common">Bagworm moth</name>
    <name type="synonym">Eumeta japonica</name>
    <dbReference type="NCBI Taxonomy" id="151549"/>
    <lineage>
        <taxon>Eukaryota</taxon>
        <taxon>Metazoa</taxon>
        <taxon>Ecdysozoa</taxon>
        <taxon>Arthropoda</taxon>
        <taxon>Hexapoda</taxon>
        <taxon>Insecta</taxon>
        <taxon>Pterygota</taxon>
        <taxon>Neoptera</taxon>
        <taxon>Endopterygota</taxon>
        <taxon>Lepidoptera</taxon>
        <taxon>Glossata</taxon>
        <taxon>Ditrysia</taxon>
        <taxon>Tineoidea</taxon>
        <taxon>Psychidae</taxon>
        <taxon>Oiketicinae</taxon>
        <taxon>Eumeta</taxon>
    </lineage>
</organism>
<dbReference type="EMBL" id="BGZK01000411">
    <property type="protein sequence ID" value="GBP42049.1"/>
    <property type="molecule type" value="Genomic_DNA"/>
</dbReference>
<feature type="compositionally biased region" description="Basic and acidic residues" evidence="1">
    <location>
        <begin position="180"/>
        <end position="192"/>
    </location>
</feature>
<feature type="region of interest" description="Disordered" evidence="1">
    <location>
        <begin position="167"/>
        <end position="192"/>
    </location>
</feature>
<dbReference type="AlphaFoldDB" id="A0A4C1VV16"/>
<feature type="compositionally biased region" description="Low complexity" evidence="1">
    <location>
        <begin position="7"/>
        <end position="17"/>
    </location>
</feature>